<reference evidence="2 3" key="1">
    <citation type="submission" date="2019-02" db="EMBL/GenBank/DDBJ databases">
        <title>Sequencing the genomes of 1000 actinobacteria strains.</title>
        <authorList>
            <person name="Klenk H.-P."/>
        </authorList>
    </citation>
    <scope>NUCLEOTIDE SEQUENCE [LARGE SCALE GENOMIC DNA]</scope>
    <source>
        <strain evidence="2 3">DSM 45888</strain>
    </source>
</reference>
<dbReference type="SUPFAM" id="SSF141571">
    <property type="entry name" value="Pentapeptide repeat-like"/>
    <property type="match status" value="1"/>
</dbReference>
<dbReference type="InterPro" id="IPR001646">
    <property type="entry name" value="5peptide_repeat"/>
</dbReference>
<keyword evidence="1" id="KW-1133">Transmembrane helix</keyword>
<evidence type="ECO:0000256" key="1">
    <source>
        <dbReference type="SAM" id="Phobius"/>
    </source>
</evidence>
<evidence type="ECO:0000313" key="3">
    <source>
        <dbReference type="Proteomes" id="UP000293781"/>
    </source>
</evidence>
<accession>A0A4Q7URI9</accession>
<keyword evidence="1" id="KW-0812">Transmembrane</keyword>
<dbReference type="OrthoDB" id="8440251at2"/>
<comment type="caution">
    <text evidence="2">The sequence shown here is derived from an EMBL/GenBank/DDBJ whole genome shotgun (WGS) entry which is preliminary data.</text>
</comment>
<dbReference type="AlphaFoldDB" id="A0A4Q7URI9"/>
<gene>
    <name evidence="2" type="ORF">EV382_5838</name>
</gene>
<dbReference type="EMBL" id="SHKK01000001">
    <property type="protein sequence ID" value="RZT82529.1"/>
    <property type="molecule type" value="Genomic_DNA"/>
</dbReference>
<evidence type="ECO:0000313" key="2">
    <source>
        <dbReference type="EMBL" id="RZT82529.1"/>
    </source>
</evidence>
<feature type="transmembrane region" description="Helical" evidence="1">
    <location>
        <begin position="40"/>
        <end position="57"/>
    </location>
</feature>
<dbReference type="RefSeq" id="WP_130407072.1">
    <property type="nucleotide sequence ID" value="NZ_SHKK01000001.1"/>
</dbReference>
<protein>
    <submittedName>
        <fullName evidence="2">Pentapeptide repeat protein</fullName>
    </submittedName>
</protein>
<keyword evidence="1" id="KW-0472">Membrane</keyword>
<dbReference type="Proteomes" id="UP000293781">
    <property type="component" value="Unassembled WGS sequence"/>
</dbReference>
<proteinExistence type="predicted"/>
<feature type="transmembrane region" description="Helical" evidence="1">
    <location>
        <begin position="123"/>
        <end position="143"/>
    </location>
</feature>
<sequence>MKKKLVGFGLLLFGFAAISLDLTLENLIPIGHALAKMADHWLIALGAAGLGAGLWMFRQVRNASSDRSDVKNSLGTRLLSDYGITVTACIMVLIGCVTLLVMLQVAGNATSKTDRSRLQIESIKYGLGIAASGGAVAALLLAVRRQRLSESMHQLAIQTQAHTEADAAERRVTELYTKAVEQLGSPDAAVRLGGMYALERVAQSNIGQRQTVVNVFCAYLRMPYTPPSKLPPTVDAAVVKEAKEELEVRSGAQDILTKHLEELGKEGPMKREDLPDPSPSSWFWPGMSINLAGAYLRDFRILRGYVETAKFSGAIFAGEANFESTCFHSASWWHDVTFQDHATFRNADFYVARFDGKTVFDGPADFTGVRFRGVAWFNNVKFQGKVSFSNADFLFKRTQNPRMLGAHAIVKADGQKIQHIWPEGWHLREAEGNSNYGVLARTKAAVPQSRLEIEASADQSDNLS</sequence>
<dbReference type="Gene3D" id="2.160.20.80">
    <property type="entry name" value="E3 ubiquitin-protein ligase SopA"/>
    <property type="match status" value="1"/>
</dbReference>
<name>A0A4Q7URI9_9ACTN</name>
<feature type="transmembrane region" description="Helical" evidence="1">
    <location>
        <begin position="78"/>
        <end position="103"/>
    </location>
</feature>
<dbReference type="Pfam" id="PF13576">
    <property type="entry name" value="Pentapeptide_3"/>
    <property type="match status" value="1"/>
</dbReference>
<keyword evidence="3" id="KW-1185">Reference proteome</keyword>
<organism evidence="2 3">
    <name type="scientific">Micromonospora violae</name>
    <dbReference type="NCBI Taxonomy" id="1278207"/>
    <lineage>
        <taxon>Bacteria</taxon>
        <taxon>Bacillati</taxon>
        <taxon>Actinomycetota</taxon>
        <taxon>Actinomycetes</taxon>
        <taxon>Micromonosporales</taxon>
        <taxon>Micromonosporaceae</taxon>
        <taxon>Micromonospora</taxon>
    </lineage>
</organism>